<evidence type="ECO:0000313" key="2">
    <source>
        <dbReference type="EMBL" id="KAF3516511.1"/>
    </source>
</evidence>
<dbReference type="Proteomes" id="UP000266723">
    <property type="component" value="Unassembled WGS sequence"/>
</dbReference>
<feature type="compositionally biased region" description="Basic and acidic residues" evidence="1">
    <location>
        <begin position="1"/>
        <end position="18"/>
    </location>
</feature>
<evidence type="ECO:0000256" key="1">
    <source>
        <dbReference type="SAM" id="MobiDB-lite"/>
    </source>
</evidence>
<feature type="compositionally biased region" description="Basic residues" evidence="1">
    <location>
        <begin position="33"/>
        <end position="46"/>
    </location>
</feature>
<organism evidence="2 3">
    <name type="scientific">Brassica cretica</name>
    <name type="common">Mustard</name>
    <dbReference type="NCBI Taxonomy" id="69181"/>
    <lineage>
        <taxon>Eukaryota</taxon>
        <taxon>Viridiplantae</taxon>
        <taxon>Streptophyta</taxon>
        <taxon>Embryophyta</taxon>
        <taxon>Tracheophyta</taxon>
        <taxon>Spermatophyta</taxon>
        <taxon>Magnoliopsida</taxon>
        <taxon>eudicotyledons</taxon>
        <taxon>Gunneridae</taxon>
        <taxon>Pentapetalae</taxon>
        <taxon>rosids</taxon>
        <taxon>malvids</taxon>
        <taxon>Brassicales</taxon>
        <taxon>Brassicaceae</taxon>
        <taxon>Brassiceae</taxon>
        <taxon>Brassica</taxon>
    </lineage>
</organism>
<dbReference type="EMBL" id="QGKV02001556">
    <property type="protein sequence ID" value="KAF3516511.1"/>
    <property type="molecule type" value="Genomic_DNA"/>
</dbReference>
<protein>
    <submittedName>
        <fullName evidence="2">Uncharacterized protein</fullName>
    </submittedName>
</protein>
<accession>A0ABQ7AQY2</accession>
<evidence type="ECO:0000313" key="3">
    <source>
        <dbReference type="Proteomes" id="UP000266723"/>
    </source>
</evidence>
<name>A0ABQ7AQY2_BRACR</name>
<gene>
    <name evidence="2" type="ORF">DY000_02060492</name>
</gene>
<sequence length="212" mass="24184">MPRPSPDHLRKINNETGRRPTNISQPSESSKGNHLKPGQHRPTRHMASRDSIIPLAIWRAAPSKTHSPYGELGRPRPARHMASWADHDPLAIWQAETKNLIYMIEELTTKVNQGVRREEVLKLEVDDMHLQSAIENLVRVECLRQLKSEAVCIATEKNILEEELGSQCYQLQHETKNLVYMIGELTTKADQGVNREEALKVEVDHLHMQSAI</sequence>
<comment type="caution">
    <text evidence="2">The sequence shown here is derived from an EMBL/GenBank/DDBJ whole genome shotgun (WGS) entry which is preliminary data.</text>
</comment>
<feature type="region of interest" description="Disordered" evidence="1">
    <location>
        <begin position="1"/>
        <end position="48"/>
    </location>
</feature>
<reference evidence="2 3" key="1">
    <citation type="journal article" date="2020" name="BMC Genomics">
        <title>Intraspecific diversification of the crop wild relative Brassica cretica Lam. using demographic model selection.</title>
        <authorList>
            <person name="Kioukis A."/>
            <person name="Michalopoulou V.A."/>
            <person name="Briers L."/>
            <person name="Pirintsos S."/>
            <person name="Studholme D.J."/>
            <person name="Pavlidis P."/>
            <person name="Sarris P.F."/>
        </authorList>
    </citation>
    <scope>NUCLEOTIDE SEQUENCE [LARGE SCALE GENOMIC DNA]</scope>
    <source>
        <strain evidence="3">cv. PFS-1207/04</strain>
    </source>
</reference>
<keyword evidence="3" id="KW-1185">Reference proteome</keyword>
<proteinExistence type="predicted"/>
<feature type="compositionally biased region" description="Polar residues" evidence="1">
    <location>
        <begin position="19"/>
        <end position="32"/>
    </location>
</feature>